<dbReference type="RefSeq" id="WP_012162509.1">
    <property type="nucleotide sequence ID" value="NC_009925.1"/>
</dbReference>
<keyword evidence="2" id="KW-0812">Transmembrane</keyword>
<accession>B0CFJ3</accession>
<reference evidence="4 5" key="1">
    <citation type="journal article" date="2008" name="Proc. Natl. Acad. Sci. U.S.A.">
        <title>Niche adaptation and genome expansion in the chlorophyll d-producing cyanobacterium Acaryochloris marina.</title>
        <authorList>
            <person name="Swingley W.D."/>
            <person name="Chen M."/>
            <person name="Cheung P.C."/>
            <person name="Conrad A.L."/>
            <person name="Dejesa L.C."/>
            <person name="Hao J."/>
            <person name="Honchak B.M."/>
            <person name="Karbach L.E."/>
            <person name="Kurdoglu A."/>
            <person name="Lahiri S."/>
            <person name="Mastrian S.D."/>
            <person name="Miyashita H."/>
            <person name="Page L."/>
            <person name="Ramakrishna P."/>
            <person name="Satoh S."/>
            <person name="Sattley W.M."/>
            <person name="Shimada Y."/>
            <person name="Taylor H.L."/>
            <person name="Tomo T."/>
            <person name="Tsuchiya T."/>
            <person name="Wang Z.T."/>
            <person name="Raymond J."/>
            <person name="Mimuro M."/>
            <person name="Blankenship R.E."/>
            <person name="Touchman J.W."/>
        </authorList>
    </citation>
    <scope>NUCLEOTIDE SEQUENCE [LARGE SCALE GENOMIC DNA]</scope>
    <source>
        <strain evidence="5">MBIC 11017</strain>
    </source>
</reference>
<evidence type="ECO:0000256" key="1">
    <source>
        <dbReference type="SAM" id="MobiDB-lite"/>
    </source>
</evidence>
<keyword evidence="2" id="KW-1133">Transmembrane helix</keyword>
<feature type="signal peptide" evidence="3">
    <location>
        <begin position="1"/>
        <end position="24"/>
    </location>
</feature>
<protein>
    <recommendedName>
        <fullName evidence="6">Transketolase</fullName>
    </recommendedName>
</protein>
<keyword evidence="5" id="KW-1185">Reference proteome</keyword>
<name>B0CFJ3_ACAM1</name>
<keyword evidence="3" id="KW-0732">Signal</keyword>
<sequence length="191" mass="20196">MVRLLHCGSLAFLAVGLLGGPSQAHTVKASDSVAVTFHLEPDHNPRAGDPAQVWFVLTQKGGSTIPLSQCDCHLQVIAEENGQTIAQPPLTAVSAEQYQNIPGADVTFPKPGAYQLSIQGQPQTGDAFQPFQFSFPVTVAKGSSPKPSPPVQSTDTPLSSSKSGLPKVVWISISIGVGLSFVMLVLRLRKK</sequence>
<dbReference type="AlphaFoldDB" id="B0CFJ3"/>
<proteinExistence type="predicted"/>
<dbReference type="eggNOG" id="ENOG503134N">
    <property type="taxonomic scope" value="Bacteria"/>
</dbReference>
<dbReference type="Proteomes" id="UP000000268">
    <property type="component" value="Chromosome"/>
</dbReference>
<dbReference type="OrthoDB" id="509850at2"/>
<evidence type="ECO:0000256" key="2">
    <source>
        <dbReference type="SAM" id="Phobius"/>
    </source>
</evidence>
<organism evidence="4 5">
    <name type="scientific">Acaryochloris marina (strain MBIC 11017)</name>
    <dbReference type="NCBI Taxonomy" id="329726"/>
    <lineage>
        <taxon>Bacteria</taxon>
        <taxon>Bacillati</taxon>
        <taxon>Cyanobacteriota</taxon>
        <taxon>Cyanophyceae</taxon>
        <taxon>Acaryochloridales</taxon>
        <taxon>Acaryochloridaceae</taxon>
        <taxon>Acaryochloris</taxon>
    </lineage>
</organism>
<dbReference type="KEGG" id="amr:AM1_1997"/>
<dbReference type="EMBL" id="CP000828">
    <property type="protein sequence ID" value="ABW27012.1"/>
    <property type="molecule type" value="Genomic_DNA"/>
</dbReference>
<evidence type="ECO:0000256" key="3">
    <source>
        <dbReference type="SAM" id="SignalP"/>
    </source>
</evidence>
<feature type="chain" id="PRO_5002746765" description="Transketolase" evidence="3">
    <location>
        <begin position="25"/>
        <end position="191"/>
    </location>
</feature>
<evidence type="ECO:0000313" key="4">
    <source>
        <dbReference type="EMBL" id="ABW27012.1"/>
    </source>
</evidence>
<evidence type="ECO:0008006" key="6">
    <source>
        <dbReference type="Google" id="ProtNLM"/>
    </source>
</evidence>
<keyword evidence="2" id="KW-0472">Membrane</keyword>
<feature type="transmembrane region" description="Helical" evidence="2">
    <location>
        <begin position="168"/>
        <end position="186"/>
    </location>
</feature>
<dbReference type="HOGENOM" id="CLU_112440_0_0_3"/>
<feature type="region of interest" description="Disordered" evidence="1">
    <location>
        <begin position="139"/>
        <end position="163"/>
    </location>
</feature>
<gene>
    <name evidence="4" type="ordered locus">AM1_1997</name>
</gene>
<feature type="compositionally biased region" description="Polar residues" evidence="1">
    <location>
        <begin position="151"/>
        <end position="163"/>
    </location>
</feature>
<evidence type="ECO:0000313" key="5">
    <source>
        <dbReference type="Proteomes" id="UP000000268"/>
    </source>
</evidence>